<dbReference type="SUPFAM" id="SSF53850">
    <property type="entry name" value="Periplasmic binding protein-like II"/>
    <property type="match status" value="1"/>
</dbReference>
<evidence type="ECO:0000256" key="2">
    <source>
        <dbReference type="ARBA" id="ARBA00008520"/>
    </source>
</evidence>
<dbReference type="PANTHER" id="PTHR43649">
    <property type="entry name" value="ARABINOSE-BINDING PROTEIN-RELATED"/>
    <property type="match status" value="1"/>
</dbReference>
<organism evidence="4">
    <name type="scientific">uncultured spirochete</name>
    <dbReference type="NCBI Taxonomy" id="156406"/>
    <lineage>
        <taxon>Bacteria</taxon>
        <taxon>Pseudomonadati</taxon>
        <taxon>Spirochaetota</taxon>
        <taxon>Spirochaetia</taxon>
        <taxon>Spirochaetales</taxon>
        <taxon>environmental samples</taxon>
    </lineage>
</organism>
<gene>
    <name evidence="4" type="ORF">SPIROBIBN47_10042</name>
</gene>
<dbReference type="PANTHER" id="PTHR43649:SF14">
    <property type="entry name" value="BLR3389 PROTEIN"/>
    <property type="match status" value="1"/>
</dbReference>
<comment type="similarity">
    <text evidence="2">Belongs to the bacterial solute-binding protein 1 family.</text>
</comment>
<dbReference type="EMBL" id="FWDM01000001">
    <property type="protein sequence ID" value="SLM09747.1"/>
    <property type="molecule type" value="Genomic_DNA"/>
</dbReference>
<evidence type="ECO:0000313" key="4">
    <source>
        <dbReference type="EMBL" id="SLM09747.1"/>
    </source>
</evidence>
<keyword evidence="3" id="KW-0732">Signal</keyword>
<name>A0A3P3XEY4_9SPIR</name>
<dbReference type="InterPro" id="IPR050490">
    <property type="entry name" value="Bact_solute-bd_prot1"/>
</dbReference>
<accession>A0A3P3XEY4</accession>
<evidence type="ECO:0000256" key="3">
    <source>
        <dbReference type="SAM" id="SignalP"/>
    </source>
</evidence>
<reference evidence="4" key="1">
    <citation type="submission" date="2017-02" db="EMBL/GenBank/DDBJ databases">
        <authorList>
            <person name="Regsiter A."/>
            <person name="William W."/>
        </authorList>
    </citation>
    <scope>NUCLEOTIDE SEQUENCE</scope>
    <source>
        <strain evidence="4">Bib</strain>
    </source>
</reference>
<dbReference type="InterPro" id="IPR006059">
    <property type="entry name" value="SBP"/>
</dbReference>
<feature type="signal peptide" evidence="3">
    <location>
        <begin position="1"/>
        <end position="20"/>
    </location>
</feature>
<sequence>MKKGLFVFLALIIALGSVMAQEKVTLNVLNYQQADQAGYQEDVAIWKRFQELNPDITLNMEVLFNEPYHQKLQAYAAAGTLPDVFYVWPTARSAVIHEKKLAKDLSKLLGPDFLKDFSGAATDPNNQLGKYMAMLPQSFTYTSVMYVNKKLLADNGFDLPKTYDDLKKMVPKLKAKGINVIMLPDKDGWPMQSCLFSTVLGRMAGNSFVDAILAGKAKFTDKPFVDSLKVIDNLYKDGIIAREDNQVGYGEAPGLFVSGKATIYIDGDWRVGAYITDKASGKALIPPAAQESDFALLPFPAIPGEVNPGVLSAIAGTGWAISASIPAGSAKEKAAVRLIKYLYSDEVQAIRYSTGAYVPTRKNVKANVEPLVAKVPLFYAANPKTCYVFDGMFDPAVYNVVNDGLIAIGLGTSTPEKVAADVQKAYETWKASQK</sequence>
<protein>
    <submittedName>
        <fullName evidence="4">Extracellular solute-binding protein family 1</fullName>
    </submittedName>
</protein>
<dbReference type="GO" id="GO:0042597">
    <property type="term" value="C:periplasmic space"/>
    <property type="evidence" value="ECO:0007669"/>
    <property type="project" value="UniProtKB-SubCell"/>
</dbReference>
<dbReference type="Pfam" id="PF01547">
    <property type="entry name" value="SBP_bac_1"/>
    <property type="match status" value="1"/>
</dbReference>
<proteinExistence type="inferred from homology"/>
<dbReference type="AlphaFoldDB" id="A0A3P3XEY4"/>
<comment type="subcellular location">
    <subcellularLocation>
        <location evidence="1">Periplasm</location>
    </subcellularLocation>
</comment>
<evidence type="ECO:0000256" key="1">
    <source>
        <dbReference type="ARBA" id="ARBA00004418"/>
    </source>
</evidence>
<feature type="chain" id="PRO_5017936596" evidence="3">
    <location>
        <begin position="21"/>
        <end position="434"/>
    </location>
</feature>
<dbReference type="Gene3D" id="3.40.190.10">
    <property type="entry name" value="Periplasmic binding protein-like II"/>
    <property type="match status" value="2"/>
</dbReference>